<feature type="compositionally biased region" description="Polar residues" evidence="5">
    <location>
        <begin position="879"/>
        <end position="918"/>
    </location>
</feature>
<dbReference type="EMBL" id="LATX01000926">
    <property type="protein sequence ID" value="KTB44436.1"/>
    <property type="molecule type" value="Genomic_DNA"/>
</dbReference>
<evidence type="ECO:0000256" key="2">
    <source>
        <dbReference type="ARBA" id="ARBA00022801"/>
    </source>
</evidence>
<dbReference type="GO" id="GO:0000124">
    <property type="term" value="C:SAGA complex"/>
    <property type="evidence" value="ECO:0007669"/>
    <property type="project" value="InterPro"/>
</dbReference>
<feature type="compositionally biased region" description="Low complexity" evidence="5">
    <location>
        <begin position="1462"/>
        <end position="1476"/>
    </location>
</feature>
<dbReference type="SUPFAM" id="SSF53474">
    <property type="entry name" value="alpha/beta-Hydrolases"/>
    <property type="match status" value="1"/>
</dbReference>
<proteinExistence type="inferred from homology"/>
<dbReference type="GO" id="GO:0046982">
    <property type="term" value="F:protein heterodimerization activity"/>
    <property type="evidence" value="ECO:0007669"/>
    <property type="project" value="InterPro"/>
</dbReference>
<dbReference type="GO" id="GO:0006357">
    <property type="term" value="P:regulation of transcription by RNA polymerase II"/>
    <property type="evidence" value="ECO:0007669"/>
    <property type="project" value="TreeGrafter"/>
</dbReference>
<dbReference type="SMART" id="SM00297">
    <property type="entry name" value="BROMO"/>
    <property type="match status" value="1"/>
</dbReference>
<dbReference type="Pfam" id="PF00135">
    <property type="entry name" value="COesterase"/>
    <property type="match status" value="1"/>
</dbReference>
<feature type="compositionally biased region" description="Low complexity" evidence="5">
    <location>
        <begin position="721"/>
        <end position="738"/>
    </location>
</feature>
<dbReference type="InterPro" id="IPR009072">
    <property type="entry name" value="Histone-fold"/>
</dbReference>
<feature type="region of interest" description="Disordered" evidence="5">
    <location>
        <begin position="1154"/>
        <end position="1173"/>
    </location>
</feature>
<sequence>MHLGLWAITLQACLAAAAPLAAPTVQLDAATVTGTSSSRVSRFLGIPFAQPPTGNRRFRLPEPIPAYQTSFSATSEGPVCPQKATEVPVLQGVPAEVVNFVVNLLEGTILSVGSPESEDCLTLNVITPADVTPDSKLPVLVWIFGGGFESGPSALYDGTKIVERSIDLGEPVIFVGMNYRLNEVKDAGVGNLGLQDQREALRWAQKYIGAFGGDPTKVTIWGESAGAISVALQMLANSGDTEGLFHAAFMQSGAPIPVGDITLGQKYYDSIVADTGCSGSSDTLQCLREVSYDSLKAAIDRIPGIFSYQSLNLAFLPRADGVFLSDAPQKLVQEGKVSNIPVVSGNCDDEGTAFSLSSLNTTTNNEVRSYIKNNFITSITSSELDRLLEVYPQTPSAGSPYDTGILNAITPQFKRIASFQGDAVFQAPRRFFMQNLSGKQPLWSFLNKRLKLLPVLGSLHGSDLLNVYGPGDLTDYLVRFAATHDPNGNSGTEWPQYTKGTPNVLQLQDGLIPLAIGQDTYRTEAMQVLTDISLAHPNLLRTLTESQVKSNISTTDLKLLLTTVKEGRRQSHDSRLADPFYDSLEGLLLDLRTVSIDNHDAEAFLKPVLKAEAPDYYDVIQNPMDFQTMLRKVKQKQYKSKKEFKDDLDLIWSNCLTYNATPSHPLRKCALRLKAKADRLLQNITDRKERTDPVIPPELLGSSHLKVNGHINGLGRAHTYSSAPSGPSTSGPSNLAMKSSSLSLKATSLVRAPRRDLPFAETPALVRTPEGMALFRELDRTLEESFQAGGSSKEAAIERLCDLASTGTEFSIPALTKATSLEVKPKADSDETAAVGDKRKLNGISDNARPHKRPRVNSHSSTQTISPQQSQSLPPPPTYGQSPYISTPSSVASTTLVGSSVAGTSSGPTSPDATATSQPSITVSTLIEQDPTAFWWSASHSDFLLPNGLPEIPFRSSSPPPHLRKRRRQPSPPPIPLFPGILSQTSSASTSTSAVSIPPTPKRKKKRKKDSAVGEDVGTEKPGEPSNPKSLLFLMNSNIRMMKRIRMTHGKFAALGLGRDGTATGAGGEDAEGAGLAAEVGAMMDVDDAGVVVGGVGMDESDRVDDRPWMVKLKETAVIEDDETVVGQKDNKIVGKPPAPGTEAGVAVNGVVDATTAPKPAPTPVKRRKLKRPAHVAGGVEMGQKNADGCLKWMGEKVLEHVGFQGTSSVALDVLTGVTSEYLQNVGRTIKFLSDKFGNKMSAEEIILHTLFESGMSKVSDLERYVTDDVERYGSRLGDLEKKLVGTYREVTAVDTVIDEDGIFGEDSEEEDNALAFGGFADSIGMDFFGLRELGIADELGMSSLTIPRRLLKGKKKQNLSSPAAKPTEPPLPYPLPPPLVPLTAKEVPRQIGLLQSYYNSRLSALVPAAPPPPTQPQPPIAPYSTPSIPVLQGPPLAQGYPHVFMPPPPPPPSLQPPPRPSGSSTPQPQTLSTPTASVPQSTGATPSPSPAPQPPQQPQHPYPHPYPYAVPYMAVTMHPTPTPAQPPPPPPPTLALPDDPPPPAQAKMGPLGQILKTGAAAATTTKKKAAKAAAGAGTKGDIKSEAPDGPNGEPGSRLATPIVNGTSSGPPSGVTDEASAGAGGTETKKKKGVTGVGKGNGRKRKLLEVAATAQAQAQSPQQIQGQQQPPPPPYPPVVTASA</sequence>
<dbReference type="InterPro" id="IPR001487">
    <property type="entry name" value="Bromodomain"/>
</dbReference>
<evidence type="ECO:0000256" key="3">
    <source>
        <dbReference type="ARBA" id="ARBA00023117"/>
    </source>
</evidence>
<dbReference type="Gene3D" id="1.10.20.10">
    <property type="entry name" value="Histone, subunit A"/>
    <property type="match status" value="1"/>
</dbReference>
<feature type="compositionally biased region" description="Low complexity" evidence="5">
    <location>
        <begin position="860"/>
        <end position="872"/>
    </location>
</feature>
<evidence type="ECO:0000256" key="5">
    <source>
        <dbReference type="SAM" id="MobiDB-lite"/>
    </source>
</evidence>
<gene>
    <name evidence="8" type="ORF">WG66_2989</name>
</gene>
<dbReference type="InterPro" id="IPR029058">
    <property type="entry name" value="AB_hydrolase_fold"/>
</dbReference>
<dbReference type="PROSITE" id="PS00122">
    <property type="entry name" value="CARBOXYLESTERASE_B_1"/>
    <property type="match status" value="1"/>
</dbReference>
<dbReference type="eggNOG" id="KOG1472">
    <property type="taxonomic scope" value="Eukaryota"/>
</dbReference>
<feature type="compositionally biased region" description="Pro residues" evidence="5">
    <location>
        <begin position="1445"/>
        <end position="1461"/>
    </location>
</feature>
<evidence type="ECO:0000256" key="6">
    <source>
        <dbReference type="SAM" id="SignalP"/>
    </source>
</evidence>
<dbReference type="PROSITE" id="PS00941">
    <property type="entry name" value="CARBOXYLESTERASE_B_2"/>
    <property type="match status" value="1"/>
</dbReference>
<keyword evidence="3 4" id="KW-0103">Bromodomain</keyword>
<dbReference type="InterPro" id="IPR002018">
    <property type="entry name" value="CarbesteraseB"/>
</dbReference>
<dbReference type="GO" id="GO:0016787">
    <property type="term" value="F:hydrolase activity"/>
    <property type="evidence" value="ECO:0007669"/>
    <property type="project" value="UniProtKB-KW"/>
</dbReference>
<evidence type="ECO:0000256" key="4">
    <source>
        <dbReference type="PROSITE-ProRule" id="PRU00035"/>
    </source>
</evidence>
<dbReference type="Pfam" id="PF00439">
    <property type="entry name" value="Bromodomain"/>
    <property type="match status" value="1"/>
</dbReference>
<dbReference type="ESTHER" id="monro-v2xf06">
    <property type="family name" value="Fungal_carboxylesterase_lipase"/>
</dbReference>
<dbReference type="CDD" id="cd22927">
    <property type="entry name" value="HFD_SPT7"/>
    <property type="match status" value="1"/>
</dbReference>
<feature type="region of interest" description="Disordered" evidence="5">
    <location>
        <begin position="1356"/>
        <end position="1376"/>
    </location>
</feature>
<dbReference type="SUPFAM" id="SSF47370">
    <property type="entry name" value="Bromodomain"/>
    <property type="match status" value="1"/>
</dbReference>
<keyword evidence="6" id="KW-0732">Signal</keyword>
<dbReference type="Proteomes" id="UP000054988">
    <property type="component" value="Unassembled WGS sequence"/>
</dbReference>
<evidence type="ECO:0000259" key="7">
    <source>
        <dbReference type="PROSITE" id="PS50014"/>
    </source>
</evidence>
<dbReference type="PANTHER" id="PTHR47343">
    <property type="entry name" value="TRANSCRIPTIONAL ACTIVATOR SPT7"/>
    <property type="match status" value="1"/>
</dbReference>
<dbReference type="PRINTS" id="PR00503">
    <property type="entry name" value="BROMODOMAIN"/>
</dbReference>
<protein>
    <submittedName>
        <fullName evidence="8">Putative carotenoid ester lipase</fullName>
    </submittedName>
</protein>
<feature type="chain" id="PRO_5007267610" evidence="6">
    <location>
        <begin position="18"/>
        <end position="1683"/>
    </location>
</feature>
<dbReference type="InterPro" id="IPR019819">
    <property type="entry name" value="Carboxylesterase_B_CS"/>
</dbReference>
<evidence type="ECO:0000313" key="9">
    <source>
        <dbReference type="Proteomes" id="UP000054988"/>
    </source>
</evidence>
<feature type="region of interest" description="Disordered" evidence="5">
    <location>
        <begin position="952"/>
        <end position="1030"/>
    </location>
</feature>
<reference evidence="8 9" key="1">
    <citation type="submission" date="2015-12" db="EMBL/GenBank/DDBJ databases">
        <title>Draft genome sequence of Moniliophthora roreri, the causal agent of frosty pod rot of cacao.</title>
        <authorList>
            <person name="Aime M.C."/>
            <person name="Diaz-Valderrama J.R."/>
            <person name="Kijpornyongpan T."/>
            <person name="Phillips-Mora W."/>
        </authorList>
    </citation>
    <scope>NUCLEOTIDE SEQUENCE [LARGE SCALE GENOMIC DNA]</scope>
    <source>
        <strain evidence="8 9">MCA 2952</strain>
    </source>
</reference>
<feature type="domain" description="Bromo" evidence="7">
    <location>
        <begin position="596"/>
        <end position="666"/>
    </location>
</feature>
<dbReference type="PANTHER" id="PTHR47343:SF1">
    <property type="entry name" value="TRANSCRIPTIONAL ACTIVATOR SPT7"/>
    <property type="match status" value="1"/>
</dbReference>
<feature type="compositionally biased region" description="Pro residues" evidence="5">
    <location>
        <begin position="1488"/>
        <end position="1509"/>
    </location>
</feature>
<feature type="compositionally biased region" description="Low complexity" evidence="5">
    <location>
        <begin position="1649"/>
        <end position="1668"/>
    </location>
</feature>
<comment type="caution">
    <text evidence="8">The sequence shown here is derived from an EMBL/GenBank/DDBJ whole genome shotgun (WGS) entry which is preliminary data.</text>
</comment>
<dbReference type="InterPro" id="IPR019826">
    <property type="entry name" value="Carboxylesterase_B_AS"/>
</dbReference>
<dbReference type="GO" id="GO:0046695">
    <property type="term" value="C:SLIK (SAGA-like) complex"/>
    <property type="evidence" value="ECO:0007669"/>
    <property type="project" value="InterPro"/>
</dbReference>
<dbReference type="InterPro" id="IPR036427">
    <property type="entry name" value="Bromodomain-like_sf"/>
</dbReference>
<keyword evidence="2" id="KW-0378">Hydrolase</keyword>
<dbReference type="GO" id="GO:0006325">
    <property type="term" value="P:chromatin organization"/>
    <property type="evidence" value="ECO:0007669"/>
    <property type="project" value="UniProtKB-ARBA"/>
</dbReference>
<feature type="compositionally biased region" description="Polar residues" evidence="5">
    <location>
        <begin position="1477"/>
        <end position="1486"/>
    </location>
</feature>
<comment type="similarity">
    <text evidence="1">Belongs to the type-B carboxylesterase/lipase family.</text>
</comment>
<dbReference type="Gene3D" id="3.40.50.1820">
    <property type="entry name" value="alpha/beta hydrolase"/>
    <property type="match status" value="1"/>
</dbReference>
<feature type="compositionally biased region" description="Pro residues" evidence="5">
    <location>
        <begin position="1521"/>
        <end position="1545"/>
    </location>
</feature>
<dbReference type="Gene3D" id="1.20.920.10">
    <property type="entry name" value="Bromodomain-like"/>
    <property type="match status" value="1"/>
</dbReference>
<feature type="compositionally biased region" description="Pro residues" evidence="5">
    <location>
        <begin position="1409"/>
        <end position="1422"/>
    </location>
</feature>
<feature type="compositionally biased region" description="Low complexity" evidence="5">
    <location>
        <begin position="983"/>
        <end position="996"/>
    </location>
</feature>
<accession>A0A0W0G795</accession>
<feature type="region of interest" description="Disordered" evidence="5">
    <location>
        <begin position="1409"/>
        <end position="1683"/>
    </location>
</feature>
<evidence type="ECO:0000313" key="8">
    <source>
        <dbReference type="EMBL" id="KTB44436.1"/>
    </source>
</evidence>
<organism evidence="8 9">
    <name type="scientific">Moniliophthora roreri</name>
    <name type="common">Frosty pod rot fungus</name>
    <name type="synonym">Monilia roreri</name>
    <dbReference type="NCBI Taxonomy" id="221103"/>
    <lineage>
        <taxon>Eukaryota</taxon>
        <taxon>Fungi</taxon>
        <taxon>Dikarya</taxon>
        <taxon>Basidiomycota</taxon>
        <taxon>Agaricomycotina</taxon>
        <taxon>Agaricomycetes</taxon>
        <taxon>Agaricomycetidae</taxon>
        <taxon>Agaricales</taxon>
        <taxon>Marasmiineae</taxon>
        <taxon>Marasmiaceae</taxon>
        <taxon>Moniliophthora</taxon>
    </lineage>
</organism>
<feature type="signal peptide" evidence="6">
    <location>
        <begin position="1"/>
        <end position="17"/>
    </location>
</feature>
<dbReference type="PROSITE" id="PS50014">
    <property type="entry name" value="BROMODOMAIN_2"/>
    <property type="match status" value="1"/>
</dbReference>
<evidence type="ECO:0000256" key="1">
    <source>
        <dbReference type="ARBA" id="ARBA00005964"/>
    </source>
</evidence>
<feature type="region of interest" description="Disordered" evidence="5">
    <location>
        <begin position="716"/>
        <end position="738"/>
    </location>
</feature>
<name>A0A0W0G795_MONRR</name>
<dbReference type="GO" id="GO:0005198">
    <property type="term" value="F:structural molecule activity"/>
    <property type="evidence" value="ECO:0007669"/>
    <property type="project" value="TreeGrafter"/>
</dbReference>
<feature type="region of interest" description="Disordered" evidence="5">
    <location>
        <begin position="822"/>
        <end position="918"/>
    </location>
</feature>
<dbReference type="InterPro" id="IPR037782">
    <property type="entry name" value="Spt7"/>
</dbReference>